<keyword evidence="3" id="KW-0645">Protease</keyword>
<dbReference type="EC" id="3.4.19.3" evidence="6"/>
<dbReference type="PIRSF" id="PIRSF015592">
    <property type="entry name" value="Prld-crbxl_pptds"/>
    <property type="match status" value="1"/>
</dbReference>
<evidence type="ECO:0000256" key="6">
    <source>
        <dbReference type="PROSITE-ProRule" id="PRU10077"/>
    </source>
</evidence>
<evidence type="ECO:0000256" key="4">
    <source>
        <dbReference type="ARBA" id="ARBA00022801"/>
    </source>
</evidence>
<dbReference type="InterPro" id="IPR036440">
    <property type="entry name" value="Peptidase_C15-like_sf"/>
</dbReference>
<dbReference type="Proteomes" id="UP001501570">
    <property type="component" value="Unassembled WGS sequence"/>
</dbReference>
<evidence type="ECO:0000256" key="1">
    <source>
        <dbReference type="ARBA" id="ARBA00006641"/>
    </source>
</evidence>
<name>A0ABP9SH80_9ACTN</name>
<dbReference type="NCBIfam" id="TIGR00504">
    <property type="entry name" value="pyro_pdase"/>
    <property type="match status" value="1"/>
</dbReference>
<comment type="caution">
    <text evidence="7">The sequence shown here is derived from an EMBL/GenBank/DDBJ whole genome shotgun (WGS) entry which is preliminary data.</text>
</comment>
<dbReference type="InterPro" id="IPR016125">
    <property type="entry name" value="Peptidase_C15-like"/>
</dbReference>
<evidence type="ECO:0000256" key="5">
    <source>
        <dbReference type="ARBA" id="ARBA00022807"/>
    </source>
</evidence>
<dbReference type="NCBIfam" id="NF009676">
    <property type="entry name" value="PRK13197.1"/>
    <property type="match status" value="1"/>
</dbReference>
<keyword evidence="5" id="KW-0788">Thiol protease</keyword>
<evidence type="ECO:0000313" key="8">
    <source>
        <dbReference type="Proteomes" id="UP001501570"/>
    </source>
</evidence>
<dbReference type="Gene3D" id="3.40.630.20">
    <property type="entry name" value="Peptidase C15, pyroglutamyl peptidase I-like"/>
    <property type="match status" value="1"/>
</dbReference>
<comment type="catalytic activity">
    <reaction evidence="6">
        <text>Release of an N-terminal pyroglutamyl group from a polypeptide, the second amino acid generally not being Pro.</text>
        <dbReference type="EC" id="3.4.19.3"/>
    </reaction>
</comment>
<feature type="active site" evidence="6">
    <location>
        <position position="144"/>
    </location>
</feature>
<dbReference type="EMBL" id="BAABJQ010000023">
    <property type="protein sequence ID" value="GAA5195003.1"/>
    <property type="molecule type" value="Genomic_DNA"/>
</dbReference>
<comment type="similarity">
    <text evidence="1">Belongs to the peptidase C15 family.</text>
</comment>
<keyword evidence="4" id="KW-0378">Hydrolase</keyword>
<organism evidence="7 8">
    <name type="scientific">Rugosimonospora acidiphila</name>
    <dbReference type="NCBI Taxonomy" id="556531"/>
    <lineage>
        <taxon>Bacteria</taxon>
        <taxon>Bacillati</taxon>
        <taxon>Actinomycetota</taxon>
        <taxon>Actinomycetes</taxon>
        <taxon>Micromonosporales</taxon>
        <taxon>Micromonosporaceae</taxon>
        <taxon>Rugosimonospora</taxon>
    </lineage>
</organism>
<dbReference type="PROSITE" id="PS01334">
    <property type="entry name" value="PYRASE_CYS"/>
    <property type="match status" value="1"/>
</dbReference>
<accession>A0ABP9SH80</accession>
<reference evidence="8" key="1">
    <citation type="journal article" date="2019" name="Int. J. Syst. Evol. Microbiol.">
        <title>The Global Catalogue of Microorganisms (GCM) 10K type strain sequencing project: providing services to taxonomists for standard genome sequencing and annotation.</title>
        <authorList>
            <consortium name="The Broad Institute Genomics Platform"/>
            <consortium name="The Broad Institute Genome Sequencing Center for Infectious Disease"/>
            <person name="Wu L."/>
            <person name="Ma J."/>
        </authorList>
    </citation>
    <scope>NUCLEOTIDE SEQUENCE [LARGE SCALE GENOMIC DNA]</scope>
    <source>
        <strain evidence="8">JCM 18304</strain>
    </source>
</reference>
<dbReference type="PANTHER" id="PTHR23402:SF1">
    <property type="entry name" value="PYROGLUTAMYL-PEPTIDASE I"/>
    <property type="match status" value="1"/>
</dbReference>
<gene>
    <name evidence="7" type="primary">pcp</name>
    <name evidence="7" type="ORF">GCM10023322_60700</name>
</gene>
<evidence type="ECO:0000256" key="3">
    <source>
        <dbReference type="ARBA" id="ARBA00022670"/>
    </source>
</evidence>
<dbReference type="CDD" id="cd00501">
    <property type="entry name" value="Peptidase_C15"/>
    <property type="match status" value="1"/>
</dbReference>
<dbReference type="SUPFAM" id="SSF53182">
    <property type="entry name" value="Pyrrolidone carboxyl peptidase (pyroglutamate aminopeptidase)"/>
    <property type="match status" value="1"/>
</dbReference>
<keyword evidence="2" id="KW-0963">Cytoplasm</keyword>
<dbReference type="Pfam" id="PF01470">
    <property type="entry name" value="Peptidase_C15"/>
    <property type="match status" value="1"/>
</dbReference>
<dbReference type="RefSeq" id="WP_345635387.1">
    <property type="nucleotide sequence ID" value="NZ_BAABJQ010000023.1"/>
</dbReference>
<dbReference type="PANTHER" id="PTHR23402">
    <property type="entry name" value="PROTEASE FAMILY C15 PYROGLUTAMYL-PEPTIDASE I-RELATED"/>
    <property type="match status" value="1"/>
</dbReference>
<evidence type="ECO:0000256" key="2">
    <source>
        <dbReference type="ARBA" id="ARBA00022490"/>
    </source>
</evidence>
<keyword evidence="8" id="KW-1185">Reference proteome</keyword>
<dbReference type="PRINTS" id="PR00706">
    <property type="entry name" value="PYROGLUPTASE"/>
</dbReference>
<dbReference type="InterPro" id="IPR033694">
    <property type="entry name" value="PGPEP1_Cys_AS"/>
</dbReference>
<protein>
    <recommendedName>
        <fullName evidence="6">Pyroglutamyl-peptidase I</fullName>
        <ecNumber evidence="6">3.4.19.3</ecNumber>
    </recommendedName>
</protein>
<dbReference type="InterPro" id="IPR029762">
    <property type="entry name" value="PGP-I_bact-type"/>
</dbReference>
<proteinExistence type="inferred from homology"/>
<dbReference type="InterPro" id="IPR000816">
    <property type="entry name" value="Peptidase_C15"/>
</dbReference>
<sequence>MPPRVLLTGFEPFGGSDLNPSWSAVRLAAASAIPGVDLHTQLLPCVFGAAGEVLWDAVELLDPDVVIAVGQAGGNSGLAVERVAVNLDDATIPDNAGARPVDRPIVPDGPVGYFATIPVKECVEAARAIGVPAAVSDSAGRFVCNHVMYGLLHRAATRRPGRLQGGFVHVPFAPEQVPDAGRPSLPSSTVAAGLRAIVSRAARPA</sequence>
<evidence type="ECO:0000313" key="7">
    <source>
        <dbReference type="EMBL" id="GAA5195003.1"/>
    </source>
</evidence>